<protein>
    <recommendedName>
        <fullName evidence="3">Urease accessory protein UreF</fullName>
    </recommendedName>
</protein>
<evidence type="ECO:0000256" key="1">
    <source>
        <dbReference type="ARBA" id="ARBA00022988"/>
    </source>
</evidence>
<dbReference type="HAMAP" id="MF_01385">
    <property type="entry name" value="UreF"/>
    <property type="match status" value="1"/>
</dbReference>
<keyword evidence="1 3" id="KW-0996">Nickel insertion</keyword>
<comment type="function">
    <text evidence="3">Required for maturation of urease via the functional incorporation of the urease nickel metallocenter.</text>
</comment>
<evidence type="ECO:0000256" key="2">
    <source>
        <dbReference type="ARBA" id="ARBA00023186"/>
    </source>
</evidence>
<organism evidence="4 5">
    <name type="scientific">Candidatus Caccovicinus merdipullorum</name>
    <dbReference type="NCBI Taxonomy" id="2840724"/>
    <lineage>
        <taxon>Bacteria</taxon>
        <taxon>Bacillati</taxon>
        <taxon>Bacillota</taxon>
        <taxon>Clostridia</taxon>
        <taxon>Eubacteriales</taxon>
        <taxon>Candidatus Caccovicinus</taxon>
    </lineage>
</organism>
<dbReference type="Gene3D" id="1.10.4190.10">
    <property type="entry name" value="Urease accessory protein UreF"/>
    <property type="match status" value="1"/>
</dbReference>
<dbReference type="PIRSF" id="PIRSF009467">
    <property type="entry name" value="Ureas_acces_UreF"/>
    <property type="match status" value="1"/>
</dbReference>
<dbReference type="Pfam" id="PF01730">
    <property type="entry name" value="UreF"/>
    <property type="match status" value="1"/>
</dbReference>
<dbReference type="Proteomes" id="UP000886860">
    <property type="component" value="Unassembled WGS sequence"/>
</dbReference>
<dbReference type="PANTHER" id="PTHR33620:SF1">
    <property type="entry name" value="UREASE ACCESSORY PROTEIN F"/>
    <property type="match status" value="1"/>
</dbReference>
<dbReference type="InterPro" id="IPR002639">
    <property type="entry name" value="UreF"/>
</dbReference>
<keyword evidence="3" id="KW-0963">Cytoplasm</keyword>
<reference evidence="4" key="1">
    <citation type="submission" date="2020-10" db="EMBL/GenBank/DDBJ databases">
        <authorList>
            <person name="Gilroy R."/>
        </authorList>
    </citation>
    <scope>NUCLEOTIDE SEQUENCE</scope>
    <source>
        <strain evidence="4">CHK123-3438</strain>
    </source>
</reference>
<proteinExistence type="inferred from homology"/>
<accession>A0A9D1GI53</accession>
<evidence type="ECO:0000313" key="5">
    <source>
        <dbReference type="Proteomes" id="UP000886860"/>
    </source>
</evidence>
<dbReference type="EMBL" id="DVKS01000012">
    <property type="protein sequence ID" value="HIT40594.1"/>
    <property type="molecule type" value="Genomic_DNA"/>
</dbReference>
<gene>
    <name evidence="3" type="primary">ureF</name>
    <name evidence="4" type="ORF">IAB60_00590</name>
</gene>
<dbReference type="GO" id="GO:0016151">
    <property type="term" value="F:nickel cation binding"/>
    <property type="evidence" value="ECO:0007669"/>
    <property type="project" value="UniProtKB-UniRule"/>
</dbReference>
<dbReference type="PANTHER" id="PTHR33620">
    <property type="entry name" value="UREASE ACCESSORY PROTEIN F"/>
    <property type="match status" value="1"/>
</dbReference>
<keyword evidence="2 3" id="KW-0143">Chaperone</keyword>
<name>A0A9D1GI53_9FIRM</name>
<dbReference type="GO" id="GO:0005737">
    <property type="term" value="C:cytoplasm"/>
    <property type="evidence" value="ECO:0007669"/>
    <property type="project" value="UniProtKB-SubCell"/>
</dbReference>
<evidence type="ECO:0000313" key="4">
    <source>
        <dbReference type="EMBL" id="HIT40594.1"/>
    </source>
</evidence>
<evidence type="ECO:0000256" key="3">
    <source>
        <dbReference type="HAMAP-Rule" id="MF_01385"/>
    </source>
</evidence>
<sequence length="228" mass="25616">MEVRKKLLLLQITDSAFPIGAYSHSFGLETYIQKGMVKSREEAWNYIRQSIRYSLTFTELLGMRLACQAACRGDLEEVFETEQYLLAARTPREVREGSQKLAARFIKTAGMLLNEEEKPLFARYGGEGNRHMVNTAYGVFCAAAGIEIREALTCYLYSQVSAMAVNCVKAVPLSQTDGQQLLARSHALQEEAVARAMEADAKLLGLSMPGFDIRCMQHETLYSRLYMS</sequence>
<comment type="subcellular location">
    <subcellularLocation>
        <location evidence="3">Cytoplasm</location>
    </subcellularLocation>
</comment>
<reference evidence="4" key="2">
    <citation type="journal article" date="2021" name="PeerJ">
        <title>Extensive microbial diversity within the chicken gut microbiome revealed by metagenomics and culture.</title>
        <authorList>
            <person name="Gilroy R."/>
            <person name="Ravi A."/>
            <person name="Getino M."/>
            <person name="Pursley I."/>
            <person name="Horton D.L."/>
            <person name="Alikhan N.F."/>
            <person name="Baker D."/>
            <person name="Gharbi K."/>
            <person name="Hall N."/>
            <person name="Watson M."/>
            <person name="Adriaenssens E.M."/>
            <person name="Foster-Nyarko E."/>
            <person name="Jarju S."/>
            <person name="Secka A."/>
            <person name="Antonio M."/>
            <person name="Oren A."/>
            <person name="Chaudhuri R.R."/>
            <person name="La Ragione R."/>
            <person name="Hildebrand F."/>
            <person name="Pallen M.J."/>
        </authorList>
    </citation>
    <scope>NUCLEOTIDE SEQUENCE</scope>
    <source>
        <strain evidence="4">CHK123-3438</strain>
    </source>
</reference>
<comment type="subunit">
    <text evidence="3">UreD, UreF and UreG form a complex that acts as a GTP-hydrolysis-dependent molecular chaperone, activating the urease apoprotein by helping to assemble the nickel containing metallocenter of UreC. The UreE protein probably delivers the nickel.</text>
</comment>
<comment type="caution">
    <text evidence="4">The sequence shown here is derived from an EMBL/GenBank/DDBJ whole genome shotgun (WGS) entry which is preliminary data.</text>
</comment>
<dbReference type="AlphaFoldDB" id="A0A9D1GI53"/>
<comment type="similarity">
    <text evidence="3">Belongs to the UreF family.</text>
</comment>
<dbReference type="InterPro" id="IPR038277">
    <property type="entry name" value="UreF_sf"/>
</dbReference>